<keyword evidence="4" id="KW-0812">Transmembrane</keyword>
<feature type="compositionally biased region" description="Basic and acidic residues" evidence="3">
    <location>
        <begin position="100"/>
        <end position="114"/>
    </location>
</feature>
<dbReference type="InterPro" id="IPR042003">
    <property type="entry name" value="Sortase_E"/>
</dbReference>
<keyword evidence="4" id="KW-0472">Membrane</keyword>
<dbReference type="NCBIfam" id="TIGR01076">
    <property type="entry name" value="sortase_fam"/>
    <property type="match status" value="1"/>
</dbReference>
<feature type="active site" description="Acyl-thioester intermediate" evidence="2">
    <location>
        <position position="317"/>
    </location>
</feature>
<reference evidence="5 6" key="1">
    <citation type="submission" date="2018-10" db="EMBL/GenBank/DDBJ databases">
        <title>Isolation of pseudouridimycin from Streptomyces albus DSM 40763.</title>
        <authorList>
            <person name="Rosenqvist P."/>
            <person name="Metsae-Ketelae M."/>
            <person name="Virta P."/>
        </authorList>
    </citation>
    <scope>NUCLEOTIDE SEQUENCE [LARGE SCALE GENOMIC DNA]</scope>
    <source>
        <strain evidence="5 6">DSM 40763</strain>
    </source>
</reference>
<dbReference type="SUPFAM" id="SSF63817">
    <property type="entry name" value="Sortase"/>
    <property type="match status" value="1"/>
</dbReference>
<keyword evidence="4" id="KW-1133">Transmembrane helix</keyword>
<feature type="transmembrane region" description="Helical" evidence="4">
    <location>
        <begin position="132"/>
        <end position="159"/>
    </location>
</feature>
<organism evidence="5 6">
    <name type="scientific">Streptomyces albus</name>
    <dbReference type="NCBI Taxonomy" id="1888"/>
    <lineage>
        <taxon>Bacteria</taxon>
        <taxon>Bacillati</taxon>
        <taxon>Actinomycetota</taxon>
        <taxon>Actinomycetes</taxon>
        <taxon>Kitasatosporales</taxon>
        <taxon>Streptomycetaceae</taxon>
        <taxon>Streptomyces</taxon>
    </lineage>
</organism>
<protein>
    <submittedName>
        <fullName evidence="5">Sortase</fullName>
    </submittedName>
</protein>
<evidence type="ECO:0000256" key="3">
    <source>
        <dbReference type="SAM" id="MobiDB-lite"/>
    </source>
</evidence>
<dbReference type="Gene3D" id="2.40.260.10">
    <property type="entry name" value="Sortase"/>
    <property type="match status" value="1"/>
</dbReference>
<feature type="compositionally biased region" description="Basic and acidic residues" evidence="3">
    <location>
        <begin position="31"/>
        <end position="47"/>
    </location>
</feature>
<feature type="active site" description="Proton donor/acceptor" evidence="2">
    <location>
        <position position="248"/>
    </location>
</feature>
<keyword evidence="1" id="KW-0378">Hydrolase</keyword>
<evidence type="ECO:0000256" key="4">
    <source>
        <dbReference type="SAM" id="Phobius"/>
    </source>
</evidence>
<gene>
    <name evidence="5" type="ORF">D8771_19025</name>
</gene>
<sequence>MRPAGRPRASGAPRPAGGPGGAPPGGCAGTSDKRGGGTVSDGKRESTAETVDPGETAEAVTEDSPARDSAAGGPAPEDSARKDSPPEDSAPEDPSSPEDASSHKAAEKEVEKGTQEAAGEAGRSKPVRRGRLAAVIGVVGELLITAGLVLALFVVYSLWWTNVLADRQAAKQGDRVREHWAAGRGPGDLDTRDGIGFLHVPAMSGDDILVKKGTDPKELNQGIAGYYTEPVKSGLPQDQSGNFSLAAHRDGHGAKFHNIDKIDKGDAIVFETKNTWFVYKVFKILPQTSKYNVDVIDPVPKGSGKKERGRYITLTTCTPVYTSKYRYIVWGELVRTQDVDEDRTPPAELR</sequence>
<comment type="caution">
    <text evidence="5">The sequence shown here is derived from an EMBL/GenBank/DDBJ whole genome shotgun (WGS) entry which is preliminary data.</text>
</comment>
<dbReference type="CDD" id="cd05830">
    <property type="entry name" value="Sortase_E"/>
    <property type="match status" value="1"/>
</dbReference>
<evidence type="ECO:0000313" key="6">
    <source>
        <dbReference type="Proteomes" id="UP000298111"/>
    </source>
</evidence>
<evidence type="ECO:0000256" key="1">
    <source>
        <dbReference type="ARBA" id="ARBA00022801"/>
    </source>
</evidence>
<dbReference type="NCBIfam" id="NF033747">
    <property type="entry name" value="class_E_sortase"/>
    <property type="match status" value="1"/>
</dbReference>
<proteinExistence type="predicted"/>
<evidence type="ECO:0000256" key="2">
    <source>
        <dbReference type="PIRSR" id="PIRSR605754-1"/>
    </source>
</evidence>
<feature type="region of interest" description="Disordered" evidence="3">
    <location>
        <begin position="1"/>
        <end position="126"/>
    </location>
</feature>
<dbReference type="GO" id="GO:0016787">
    <property type="term" value="F:hydrolase activity"/>
    <property type="evidence" value="ECO:0007669"/>
    <property type="project" value="UniProtKB-KW"/>
</dbReference>
<dbReference type="EMBL" id="RCIY01000065">
    <property type="protein sequence ID" value="TGG81514.1"/>
    <property type="molecule type" value="Genomic_DNA"/>
</dbReference>
<name>A0A8H1LC20_9ACTN</name>
<dbReference type="InterPro" id="IPR053465">
    <property type="entry name" value="Sortase_Class_E"/>
</dbReference>
<dbReference type="Proteomes" id="UP000298111">
    <property type="component" value="Unassembled WGS sequence"/>
</dbReference>
<evidence type="ECO:0000313" key="5">
    <source>
        <dbReference type="EMBL" id="TGG81514.1"/>
    </source>
</evidence>
<dbReference type="InterPro" id="IPR023365">
    <property type="entry name" value="Sortase_dom-sf"/>
</dbReference>
<feature type="compositionally biased region" description="Low complexity" evidence="3">
    <location>
        <begin position="1"/>
        <end position="15"/>
    </location>
</feature>
<dbReference type="Pfam" id="PF04203">
    <property type="entry name" value="Sortase"/>
    <property type="match status" value="1"/>
</dbReference>
<dbReference type="AlphaFoldDB" id="A0A8H1LC20"/>
<dbReference type="InterPro" id="IPR005754">
    <property type="entry name" value="Sortase"/>
</dbReference>
<accession>A0A8H1LC20</accession>
<feature type="compositionally biased region" description="Gly residues" evidence="3">
    <location>
        <begin position="17"/>
        <end position="28"/>
    </location>
</feature>